<evidence type="ECO:0000256" key="1">
    <source>
        <dbReference type="SAM" id="MobiDB-lite"/>
    </source>
</evidence>
<gene>
    <name evidence="4" type="ORF">ETSY1_11925</name>
</gene>
<dbReference type="EMBL" id="AZHW01000362">
    <property type="protein sequence ID" value="ETX00240.1"/>
    <property type="molecule type" value="Genomic_DNA"/>
</dbReference>
<evidence type="ECO:0000256" key="2">
    <source>
        <dbReference type="SAM" id="Phobius"/>
    </source>
</evidence>
<comment type="caution">
    <text evidence="4">The sequence shown here is derived from an EMBL/GenBank/DDBJ whole genome shotgun (WGS) entry which is preliminary data.</text>
</comment>
<dbReference type="InterPro" id="IPR025263">
    <property type="entry name" value="YhdP_central"/>
</dbReference>
<evidence type="ECO:0000313" key="4">
    <source>
        <dbReference type="EMBL" id="ETX00240.1"/>
    </source>
</evidence>
<dbReference type="Pfam" id="PF13116">
    <property type="entry name" value="YhdP"/>
    <property type="match status" value="1"/>
</dbReference>
<dbReference type="AlphaFoldDB" id="W4LQS8"/>
<protein>
    <recommendedName>
        <fullName evidence="3">YhdP central domain-containing protein</fullName>
    </recommendedName>
</protein>
<keyword evidence="5" id="KW-1185">Reference proteome</keyword>
<feature type="region of interest" description="Disordered" evidence="1">
    <location>
        <begin position="1057"/>
        <end position="1080"/>
    </location>
</feature>
<evidence type="ECO:0000313" key="5">
    <source>
        <dbReference type="Proteomes" id="UP000019141"/>
    </source>
</evidence>
<keyword evidence="2" id="KW-0812">Transmembrane</keyword>
<keyword evidence="2" id="KW-1133">Transmembrane helix</keyword>
<keyword evidence="2" id="KW-0472">Membrane</keyword>
<dbReference type="HOGENOM" id="CLU_007198_0_0_7"/>
<feature type="domain" description="YhdP central" evidence="3">
    <location>
        <begin position="291"/>
        <end position="835"/>
    </location>
</feature>
<accession>W4LQS8</accession>
<proteinExistence type="predicted"/>
<evidence type="ECO:0000259" key="3">
    <source>
        <dbReference type="Pfam" id="PF13116"/>
    </source>
</evidence>
<feature type="transmembrane region" description="Helical" evidence="2">
    <location>
        <begin position="9"/>
        <end position="33"/>
    </location>
</feature>
<dbReference type="Proteomes" id="UP000019141">
    <property type="component" value="Unassembled WGS sequence"/>
</dbReference>
<sequence length="1080" mass="118146">MIRRVCSRLLVITLGMGLILLLLSVAFISYLMIKPIPLNLLTPYIEAVLPPALTGLQIDVQDVVLAWHGRAKRIVLSARDIHLRDAQGIIDATLPAVDVTLNLTTLLHQRVVALNKVYIDGAQFHLQAHAHDTLNSDTRLTLPLTAPPKFFEVLETGIAAFESDTLFADLRAVHIVNSAIALYSESLPRPLHISEFALTLRRTAVNISSTLSMGTSLSDTDIAVKLDTFYERSARHLSLQGKFANLRPSALATLSPTLSSLSGTTTSFTGSVNLAFNSQDQWPVADFNVQGDPGQVELPGLYREPLRIKEWTASGHLNGANETLQIETATVLDLGKRPHGNPRLHLQSTMTGWSRPTQVEGDVTLTAFTMADLKQYWPQGMGQEPRQWITQNIPEGLIHQTQAHFVLSASKAGWPEVVVQDINGSLTYEGLSVHYLRPLPPIQKMIGKGRFNRSGFHFQVASGNLANMALTESTVDITSFDRPTQTIAIQAGINGSLQEALTLLNHPRLDLIADLGIPLDTATGRFQIQPKFAFPLTKSLRMEEVDLHVKGTLQDVSLPEASLSQDLSNGQLSIDLDQHHMTIEGQAEWATIPLFFTWNTVFRQQGPDDWRDQMRVVIPQMGSAGRARLGFDWPDMIEGPIAAVIETQTGWDQQQVIDLQLDLRETALHLPWLNWHKSSGEPGNASGKLQLSTHRAMTLTDLHLETPTLKTRGSALFDGTTLTHVRFPHVTFGTSDLRNVVFQPLYPGLAITIGGGFLDAAPFRQLLINPSTTPDKNKNSAQPSAVFPIHLHLSRLHRLRMAPGRYLRNVQARLAWHETGRKAMIASGNIPAELTRQLNGKPSGASSAPKSFNFHYIPNAQQQSNLSLRTNDLGAMLRALNLYDNLIGGDITLTGRTNHDGTGITTKLQASQFTIQQAPVIAHVLAAASLHGLKNLLVNDGLKFNKIDAEITLYGDRLTIEQSNAHGGSLGITARGDIAYQTGGLDLQGTIIPAYLVNSLLGKVPVVNFLVGGKGQGLVAVNYHLTGQLNEPHVSVNPISALTPGFLRGVFGLFKKDKGEPTQTLPSQPAREGEMQISEP</sequence>
<organism evidence="4 5">
    <name type="scientific">Entotheonella factor</name>
    <dbReference type="NCBI Taxonomy" id="1429438"/>
    <lineage>
        <taxon>Bacteria</taxon>
        <taxon>Pseudomonadati</taxon>
        <taxon>Nitrospinota/Tectimicrobiota group</taxon>
        <taxon>Candidatus Tectimicrobiota</taxon>
        <taxon>Candidatus Entotheonellia</taxon>
        <taxon>Candidatus Entotheonellales</taxon>
        <taxon>Candidatus Entotheonellaceae</taxon>
        <taxon>Candidatus Entotheonella</taxon>
    </lineage>
</organism>
<reference evidence="4 5" key="1">
    <citation type="journal article" date="2014" name="Nature">
        <title>An environmental bacterial taxon with a large and distinct metabolic repertoire.</title>
        <authorList>
            <person name="Wilson M.C."/>
            <person name="Mori T."/>
            <person name="Ruckert C."/>
            <person name="Uria A.R."/>
            <person name="Helf M.J."/>
            <person name="Takada K."/>
            <person name="Gernert C."/>
            <person name="Steffens U.A."/>
            <person name="Heycke N."/>
            <person name="Schmitt S."/>
            <person name="Rinke C."/>
            <person name="Helfrich E.J."/>
            <person name="Brachmann A.O."/>
            <person name="Gurgui C."/>
            <person name="Wakimoto T."/>
            <person name="Kracht M."/>
            <person name="Crusemann M."/>
            <person name="Hentschel U."/>
            <person name="Abe I."/>
            <person name="Matsunaga S."/>
            <person name="Kalinowski J."/>
            <person name="Takeyama H."/>
            <person name="Piel J."/>
        </authorList>
    </citation>
    <scope>NUCLEOTIDE SEQUENCE [LARGE SCALE GENOMIC DNA]</scope>
    <source>
        <strain evidence="5">TSY1</strain>
    </source>
</reference>
<name>W4LQS8_ENTF1</name>